<dbReference type="AlphaFoldDB" id="A0A5N1JNC3"/>
<keyword evidence="2" id="KW-1185">Reference proteome</keyword>
<reference evidence="1 2" key="1">
    <citation type="submission" date="2019-09" db="EMBL/GenBank/DDBJ databases">
        <title>Biological control of the noxious weed angled onion (Allium triquetrum) thwarted by endophytic bacteria in Victoria, Australia.</title>
        <authorList>
            <person name="Tehranchian P."/>
            <person name="Adair R.J."/>
            <person name="Van T.H."/>
            <person name="Morrison P.D."/>
            <person name="Williams H."/>
            <person name="Lawrie A.C."/>
        </authorList>
    </citation>
    <scope>NUCLEOTIDE SEQUENCE [LARGE SCALE GENOMIC DNA]</scope>
    <source>
        <strain evidence="1 2">RPTAtOch1</strain>
    </source>
</reference>
<evidence type="ECO:0000313" key="2">
    <source>
        <dbReference type="Proteomes" id="UP000327108"/>
    </source>
</evidence>
<name>A0A5N1JNC3_9HYPH</name>
<sequence length="180" mass="20438">MVSENPFVDGRDPERSITQLLEPRIRDLLSGDEPFYVQHGPYERETMAPQPAQPPQYDLAFVLRADERVMWPLEAKVLETPNQMAAYESDIKEQFLTCRYAPFSSSGAMLGFLLSGTIDDTRIAIQKKLGTELFTITDLLSEPAWVSHHSRVVPSGKAYSPSFDCYHLVLTYPDVKRVKN</sequence>
<proteinExistence type="predicted"/>
<gene>
    <name evidence="1" type="ORF">F3W84_20350</name>
</gene>
<evidence type="ECO:0000313" key="1">
    <source>
        <dbReference type="EMBL" id="KAA9361491.1"/>
    </source>
</evidence>
<protein>
    <submittedName>
        <fullName evidence="1">Uncharacterized protein</fullName>
    </submittedName>
</protein>
<organism evidence="1 2">
    <name type="scientific">Ochrobactrum quorumnocens</name>
    <dbReference type="NCBI Taxonomy" id="271865"/>
    <lineage>
        <taxon>Bacteria</taxon>
        <taxon>Pseudomonadati</taxon>
        <taxon>Pseudomonadota</taxon>
        <taxon>Alphaproteobacteria</taxon>
        <taxon>Hyphomicrobiales</taxon>
        <taxon>Brucellaceae</taxon>
        <taxon>Brucella/Ochrobactrum group</taxon>
        <taxon>Ochrobactrum</taxon>
    </lineage>
</organism>
<dbReference type="Proteomes" id="UP000327108">
    <property type="component" value="Unassembled WGS sequence"/>
</dbReference>
<comment type="caution">
    <text evidence="1">The sequence shown here is derived from an EMBL/GenBank/DDBJ whole genome shotgun (WGS) entry which is preliminary data.</text>
</comment>
<accession>A0A5N1JNC3</accession>
<dbReference type="EMBL" id="VYXQ01000025">
    <property type="protein sequence ID" value="KAA9361491.1"/>
    <property type="molecule type" value="Genomic_DNA"/>
</dbReference>